<comment type="caution">
    <text evidence="1">The sequence shown here is derived from an EMBL/GenBank/DDBJ whole genome shotgun (WGS) entry which is preliminary data.</text>
</comment>
<dbReference type="RefSeq" id="WP_262496871.1">
    <property type="nucleotide sequence ID" value="NZ_PGFA01000001.1"/>
</dbReference>
<dbReference type="AlphaFoldDB" id="A0A2M9BRK2"/>
<dbReference type="EMBL" id="PGFA01000001">
    <property type="protein sequence ID" value="PJJ60586.1"/>
    <property type="molecule type" value="Genomic_DNA"/>
</dbReference>
<accession>A0A2M9BRK2</accession>
<reference evidence="1 2" key="1">
    <citation type="submission" date="2017-11" db="EMBL/GenBank/DDBJ databases">
        <title>Genomic Encyclopedia of Archaeal and Bacterial Type Strains, Phase II (KMG-II): From Individual Species to Whole Genera.</title>
        <authorList>
            <person name="Goeker M."/>
        </authorList>
    </citation>
    <scope>NUCLEOTIDE SEQUENCE [LARGE SCALE GENOMIC DNA]</scope>
    <source>
        <strain evidence="1 2">DSM 11115</strain>
    </source>
</reference>
<evidence type="ECO:0000313" key="2">
    <source>
        <dbReference type="Proteomes" id="UP000228535"/>
    </source>
</evidence>
<keyword evidence="2" id="KW-1185">Reference proteome</keyword>
<sequence>MQRQLPDDTETELKAILSADQYAKYQSQRVALKRKQRPGRRPRA</sequence>
<dbReference type="Proteomes" id="UP000228535">
    <property type="component" value="Unassembled WGS sequence"/>
</dbReference>
<protein>
    <submittedName>
        <fullName evidence="1">Uncharacterized protein</fullName>
    </submittedName>
</protein>
<gene>
    <name evidence="1" type="ORF">CLV45_2015</name>
</gene>
<organism evidence="1 2">
    <name type="scientific">Hymenobacter chitinivorans DSM 11115</name>
    <dbReference type="NCBI Taxonomy" id="1121954"/>
    <lineage>
        <taxon>Bacteria</taxon>
        <taxon>Pseudomonadati</taxon>
        <taxon>Bacteroidota</taxon>
        <taxon>Cytophagia</taxon>
        <taxon>Cytophagales</taxon>
        <taxon>Hymenobacteraceae</taxon>
        <taxon>Hymenobacter</taxon>
    </lineage>
</organism>
<evidence type="ECO:0000313" key="1">
    <source>
        <dbReference type="EMBL" id="PJJ60586.1"/>
    </source>
</evidence>
<name>A0A2M9BRK2_9BACT</name>
<proteinExistence type="predicted"/>